<dbReference type="PANTHER" id="PTHR45138:SF9">
    <property type="entry name" value="DIGUANYLATE CYCLASE DGCM-RELATED"/>
    <property type="match status" value="1"/>
</dbReference>
<dbReference type="Pfam" id="PF05227">
    <property type="entry name" value="CHASE3"/>
    <property type="match status" value="1"/>
</dbReference>
<dbReference type="PROSITE" id="PS50887">
    <property type="entry name" value="GGDEF"/>
    <property type="match status" value="1"/>
</dbReference>
<dbReference type="InterPro" id="IPR050469">
    <property type="entry name" value="Diguanylate_Cyclase"/>
</dbReference>
<dbReference type="NCBIfam" id="TIGR00254">
    <property type="entry name" value="GGDEF"/>
    <property type="match status" value="1"/>
</dbReference>
<dbReference type="Pfam" id="PF01590">
    <property type="entry name" value="GAF"/>
    <property type="match status" value="1"/>
</dbReference>
<dbReference type="EC" id="2.7.7.65" evidence="1"/>
<keyword evidence="3" id="KW-0472">Membrane</keyword>
<dbReference type="Proteomes" id="UP000826722">
    <property type="component" value="Chromosome"/>
</dbReference>
<dbReference type="SUPFAM" id="SSF55781">
    <property type="entry name" value="GAF domain-like"/>
    <property type="match status" value="1"/>
</dbReference>
<dbReference type="GO" id="GO:0043709">
    <property type="term" value="P:cell adhesion involved in single-species biofilm formation"/>
    <property type="evidence" value="ECO:0007669"/>
    <property type="project" value="TreeGrafter"/>
</dbReference>
<dbReference type="InterPro" id="IPR043128">
    <property type="entry name" value="Rev_trsase/Diguanyl_cyclase"/>
</dbReference>
<dbReference type="FunFam" id="3.30.70.270:FF:000001">
    <property type="entry name" value="Diguanylate cyclase domain protein"/>
    <property type="match status" value="1"/>
</dbReference>
<dbReference type="GO" id="GO:1902201">
    <property type="term" value="P:negative regulation of bacterial-type flagellum-dependent cell motility"/>
    <property type="evidence" value="ECO:0007669"/>
    <property type="project" value="TreeGrafter"/>
</dbReference>
<dbReference type="KEGG" id="mpau:ZMTM_10150"/>
<dbReference type="Gene3D" id="3.30.70.270">
    <property type="match status" value="1"/>
</dbReference>
<evidence type="ECO:0000313" key="5">
    <source>
        <dbReference type="EMBL" id="BCM24756.1"/>
    </source>
</evidence>
<accession>A0A8D5G7Q9</accession>
<proteinExistence type="predicted"/>
<evidence type="ECO:0000256" key="2">
    <source>
        <dbReference type="ARBA" id="ARBA00034247"/>
    </source>
</evidence>
<keyword evidence="3" id="KW-1133">Transmembrane helix</keyword>
<dbReference type="InterPro" id="IPR029016">
    <property type="entry name" value="GAF-like_dom_sf"/>
</dbReference>
<protein>
    <recommendedName>
        <fullName evidence="1">diguanylate cyclase</fullName>
        <ecNumber evidence="1">2.7.7.65</ecNumber>
    </recommendedName>
</protein>
<dbReference type="GO" id="GO:0005886">
    <property type="term" value="C:plasma membrane"/>
    <property type="evidence" value="ECO:0007669"/>
    <property type="project" value="TreeGrafter"/>
</dbReference>
<sequence length="544" mass="60834">MAVVPVLLWLFHQSSHELAQSRAWVSHSNTVLITLDHIRIDAGAVEGARRGYFITKQDSYLPAYLQAKKTLPRNLADLKSLTADNPDQQGRLELLTPVINELLSMADSEITGPSYDASQSGLRMAHARELLEQMRSLYAQMSSEEEVLLRIREQDTRNKLHNLNLWLIGISIGFITLIVLAFVNGQREIKQRRLAEAALLESEGLNQLTVRNLSLMGEMTSLLQACSDADESLDVICQYAARLLNTDSGALFLFRESRNQVELSVSWGEESKSDVIFQPEDCWALRRGELHVLDHVTHSIACRHLQDWGDICSVCVPIVAQGNVMGTLYLENRHNREIRLDERNLAHNLANQIALAMSSIKLRDTLRNLSVRDPLTGLFNRRYMEESLQREIATAKRKNRPLGLVILDLDHFKTFNDTFGHDAGDMLLREVGSVLAKNSRAGDVACRFGGEEFVIIFPEAAPNIVVQLTNQLRETIFAMQLQHFGRSLGQVSASFGVAAFPDHGGTTEELLRAADKALYRAKAAGRNRVEMAGNHAPIATEKPV</sequence>
<dbReference type="SMART" id="SM00267">
    <property type="entry name" value="GGDEF"/>
    <property type="match status" value="1"/>
</dbReference>
<reference evidence="5" key="1">
    <citation type="journal article" date="2021" name="Arch. Microbiol.">
        <title>Methyloradius palustris gen. nov., sp. nov., a methanol-oxidizing bacterium isolated from snow.</title>
        <authorList>
            <person name="Miyadera T."/>
            <person name="Kojima H."/>
            <person name="Fukui M."/>
        </authorList>
    </citation>
    <scope>NUCLEOTIDE SEQUENCE</scope>
    <source>
        <strain evidence="5">Zm11</strain>
    </source>
</reference>
<dbReference type="AlphaFoldDB" id="A0A8D5G7Q9"/>
<dbReference type="GO" id="GO:0052621">
    <property type="term" value="F:diguanylate cyclase activity"/>
    <property type="evidence" value="ECO:0007669"/>
    <property type="project" value="UniProtKB-EC"/>
</dbReference>
<keyword evidence="6" id="KW-1185">Reference proteome</keyword>
<dbReference type="Pfam" id="PF00990">
    <property type="entry name" value="GGDEF"/>
    <property type="match status" value="1"/>
</dbReference>
<dbReference type="EMBL" id="AP024110">
    <property type="protein sequence ID" value="BCM24756.1"/>
    <property type="molecule type" value="Genomic_DNA"/>
</dbReference>
<dbReference type="InterPro" id="IPR003018">
    <property type="entry name" value="GAF"/>
</dbReference>
<dbReference type="CDD" id="cd01949">
    <property type="entry name" value="GGDEF"/>
    <property type="match status" value="1"/>
</dbReference>
<dbReference type="InterPro" id="IPR000160">
    <property type="entry name" value="GGDEF_dom"/>
</dbReference>
<feature type="domain" description="GGDEF" evidence="4">
    <location>
        <begin position="400"/>
        <end position="534"/>
    </location>
</feature>
<name>A0A8D5G7Q9_9PROT</name>
<dbReference type="Gene3D" id="3.30.450.40">
    <property type="match status" value="1"/>
</dbReference>
<organism evidence="5 6">
    <name type="scientific">Methyloradius palustris</name>
    <dbReference type="NCBI Taxonomy" id="2778876"/>
    <lineage>
        <taxon>Bacteria</taxon>
        <taxon>Pseudomonadati</taxon>
        <taxon>Pseudomonadota</taxon>
        <taxon>Betaproteobacteria</taxon>
        <taxon>Nitrosomonadales</taxon>
        <taxon>Methylophilaceae</taxon>
        <taxon>Methyloradius</taxon>
    </lineage>
</organism>
<dbReference type="PANTHER" id="PTHR45138">
    <property type="entry name" value="REGULATORY COMPONENTS OF SENSORY TRANSDUCTION SYSTEM"/>
    <property type="match status" value="1"/>
</dbReference>
<feature type="transmembrane region" description="Helical" evidence="3">
    <location>
        <begin position="163"/>
        <end position="183"/>
    </location>
</feature>
<keyword evidence="3" id="KW-0812">Transmembrane</keyword>
<dbReference type="InterPro" id="IPR007891">
    <property type="entry name" value="CHASE3"/>
</dbReference>
<dbReference type="SUPFAM" id="SSF55073">
    <property type="entry name" value="Nucleotide cyclase"/>
    <property type="match status" value="1"/>
</dbReference>
<comment type="catalytic activity">
    <reaction evidence="2">
        <text>2 GTP = 3',3'-c-di-GMP + 2 diphosphate</text>
        <dbReference type="Rhea" id="RHEA:24898"/>
        <dbReference type="ChEBI" id="CHEBI:33019"/>
        <dbReference type="ChEBI" id="CHEBI:37565"/>
        <dbReference type="ChEBI" id="CHEBI:58805"/>
        <dbReference type="EC" id="2.7.7.65"/>
    </reaction>
</comment>
<evidence type="ECO:0000259" key="4">
    <source>
        <dbReference type="PROSITE" id="PS50887"/>
    </source>
</evidence>
<evidence type="ECO:0000313" key="6">
    <source>
        <dbReference type="Proteomes" id="UP000826722"/>
    </source>
</evidence>
<dbReference type="CDD" id="cd19410">
    <property type="entry name" value="HK9-like_sensor"/>
    <property type="match status" value="1"/>
</dbReference>
<evidence type="ECO:0000256" key="3">
    <source>
        <dbReference type="SAM" id="Phobius"/>
    </source>
</evidence>
<dbReference type="InterPro" id="IPR029787">
    <property type="entry name" value="Nucleotide_cyclase"/>
</dbReference>
<dbReference type="SMART" id="SM00065">
    <property type="entry name" value="GAF"/>
    <property type="match status" value="1"/>
</dbReference>
<gene>
    <name evidence="5" type="ORF">ZMTM_10150</name>
</gene>
<evidence type="ECO:0000256" key="1">
    <source>
        <dbReference type="ARBA" id="ARBA00012528"/>
    </source>
</evidence>